<name>A0A172T4E0_FERPE</name>
<evidence type="ECO:0000313" key="1">
    <source>
        <dbReference type="EMBL" id="ANE41802.1"/>
    </source>
</evidence>
<reference evidence="1 2" key="1">
    <citation type="submission" date="2014-08" db="EMBL/GenBank/DDBJ databases">
        <title>Fervidobacterium pennivorans DYC genome.</title>
        <authorList>
            <person name="Wushke S."/>
        </authorList>
    </citation>
    <scope>NUCLEOTIDE SEQUENCE [LARGE SCALE GENOMIC DNA]</scope>
    <source>
        <strain evidence="1 2">DYC</strain>
    </source>
</reference>
<proteinExistence type="predicted"/>
<protein>
    <submittedName>
        <fullName evidence="1">Uncharacterized protein</fullName>
    </submittedName>
</protein>
<dbReference type="OrthoDB" id="49250at2"/>
<gene>
    <name evidence="1" type="ORF">JM64_07435</name>
</gene>
<sequence length="234" mass="26909">MKIFGFVVESYGKYVKVKTSDGEYIIKSGKKAPKEGAKIELKDFGIGDYVAKVLAKKPYNFRELPSVRFVQLAEELVEGLDVLSKERLIVAIALFLEEISKRREIDKSILQRLRKALRQSQAVDSAQQSMEKKESNDDRQELEDFLNYLNILSGRYGLIINEGIVFLDREGGTFEVFLKDNRIYGVTQQNAMRSSVTLYFEKIPENVTELEKRLRNNFDVVSIKLEAMRDGTYV</sequence>
<dbReference type="EMBL" id="CP011393">
    <property type="protein sequence ID" value="ANE41802.1"/>
    <property type="molecule type" value="Genomic_DNA"/>
</dbReference>
<dbReference type="AlphaFoldDB" id="A0A172T4E0"/>
<organism evidence="1 2">
    <name type="scientific">Fervidobacterium pennivorans</name>
    <dbReference type="NCBI Taxonomy" id="93466"/>
    <lineage>
        <taxon>Bacteria</taxon>
        <taxon>Thermotogati</taxon>
        <taxon>Thermotogota</taxon>
        <taxon>Thermotogae</taxon>
        <taxon>Thermotogales</taxon>
        <taxon>Fervidobacteriaceae</taxon>
        <taxon>Fervidobacterium</taxon>
    </lineage>
</organism>
<accession>A0A172T4E0</accession>
<dbReference type="Proteomes" id="UP000077096">
    <property type="component" value="Chromosome"/>
</dbReference>
<evidence type="ECO:0000313" key="2">
    <source>
        <dbReference type="Proteomes" id="UP000077096"/>
    </source>
</evidence>
<dbReference type="KEGG" id="fng:JM64_07435"/>
<dbReference type="PATRIC" id="fig|93466.3.peg.1572"/>